<evidence type="ECO:0000256" key="1">
    <source>
        <dbReference type="SAM" id="Phobius"/>
    </source>
</evidence>
<sequence length="108" mass="13159">MSCWCHNYILLFHHYLQHLLHLTLKYIFLFLRYLHRVLILRLDKYYPTYQTRRSQVLLIDCCVVILMVVILVFADTSCQSQNYPYYQKGSCWSHSLYLDLKQYNLDDA</sequence>
<keyword evidence="1" id="KW-0472">Membrane</keyword>
<reference evidence="2 3" key="1">
    <citation type="submission" date="2024-04" db="EMBL/GenBank/DDBJ databases">
        <title>Symmetric and asymmetric DNA N6-adenine methylation regulates different biological responses in Mucorales.</title>
        <authorList>
            <consortium name="Lawrence Berkeley National Laboratory"/>
            <person name="Lax C."/>
            <person name="Mondo S.J."/>
            <person name="Osorio-Concepcion M."/>
            <person name="Muszewska A."/>
            <person name="Corrochano-Luque M."/>
            <person name="Gutierrez G."/>
            <person name="Riley R."/>
            <person name="Lipzen A."/>
            <person name="Guo J."/>
            <person name="Hundley H."/>
            <person name="Amirebrahimi M."/>
            <person name="Ng V."/>
            <person name="Lorenzo-Gutierrez D."/>
            <person name="Binder U."/>
            <person name="Yang J."/>
            <person name="Song Y."/>
            <person name="Canovas D."/>
            <person name="Navarro E."/>
            <person name="Freitag M."/>
            <person name="Gabaldon T."/>
            <person name="Grigoriev I.V."/>
            <person name="Corrochano L.M."/>
            <person name="Nicolas F.E."/>
            <person name="Garre V."/>
        </authorList>
    </citation>
    <scope>NUCLEOTIDE SEQUENCE [LARGE SCALE GENOMIC DNA]</scope>
    <source>
        <strain evidence="2 3">L51</strain>
    </source>
</reference>
<comment type="caution">
    <text evidence="2">The sequence shown here is derived from an EMBL/GenBank/DDBJ whole genome shotgun (WGS) entry which is preliminary data.</text>
</comment>
<feature type="transmembrane region" description="Helical" evidence="1">
    <location>
        <begin position="15"/>
        <end position="35"/>
    </location>
</feature>
<dbReference type="EMBL" id="JBCLYO010000003">
    <property type="protein sequence ID" value="KAL0092065.1"/>
    <property type="molecule type" value="Genomic_DNA"/>
</dbReference>
<organism evidence="2 3">
    <name type="scientific">Phycomyces blakesleeanus</name>
    <dbReference type="NCBI Taxonomy" id="4837"/>
    <lineage>
        <taxon>Eukaryota</taxon>
        <taxon>Fungi</taxon>
        <taxon>Fungi incertae sedis</taxon>
        <taxon>Mucoromycota</taxon>
        <taxon>Mucoromycotina</taxon>
        <taxon>Mucoromycetes</taxon>
        <taxon>Mucorales</taxon>
        <taxon>Phycomycetaceae</taxon>
        <taxon>Phycomyces</taxon>
    </lineage>
</organism>
<feature type="transmembrane region" description="Helical" evidence="1">
    <location>
        <begin position="56"/>
        <end position="74"/>
    </location>
</feature>
<gene>
    <name evidence="2" type="ORF">J3Q64DRAFT_1726817</name>
</gene>
<keyword evidence="3" id="KW-1185">Reference proteome</keyword>
<protein>
    <submittedName>
        <fullName evidence="2">Uncharacterized protein</fullName>
    </submittedName>
</protein>
<name>A0ABR3B7P2_PHYBL</name>
<dbReference type="Proteomes" id="UP001448207">
    <property type="component" value="Unassembled WGS sequence"/>
</dbReference>
<proteinExistence type="predicted"/>
<accession>A0ABR3B7P2</accession>
<evidence type="ECO:0000313" key="2">
    <source>
        <dbReference type="EMBL" id="KAL0092065.1"/>
    </source>
</evidence>
<keyword evidence="1" id="KW-1133">Transmembrane helix</keyword>
<evidence type="ECO:0000313" key="3">
    <source>
        <dbReference type="Proteomes" id="UP001448207"/>
    </source>
</evidence>
<keyword evidence="1" id="KW-0812">Transmembrane</keyword>